<dbReference type="GO" id="GO:0000122">
    <property type="term" value="P:negative regulation of transcription by RNA polymerase II"/>
    <property type="evidence" value="ECO:0007669"/>
    <property type="project" value="TreeGrafter"/>
</dbReference>
<dbReference type="AlphaFoldDB" id="A0A7F5RBA9"/>
<reference evidence="11" key="1">
    <citation type="submission" date="2025-08" db="UniProtKB">
        <authorList>
            <consortium name="RefSeq"/>
        </authorList>
    </citation>
    <scope>IDENTIFICATION</scope>
    <source>
        <tissue evidence="11">Entire body</tissue>
    </source>
</reference>
<comment type="similarity">
    <text evidence="6">Belongs to the sirtuin family. Class IV subfamily.</text>
</comment>
<evidence type="ECO:0000256" key="1">
    <source>
        <dbReference type="ARBA" id="ARBA00012928"/>
    </source>
</evidence>
<dbReference type="InParanoid" id="A0A7F5RBA9"/>
<dbReference type="KEGG" id="apln:108741911"/>
<organism evidence="10 11">
    <name type="scientific">Agrilus planipennis</name>
    <name type="common">Emerald ash borer</name>
    <name type="synonym">Agrilus marcopoli</name>
    <dbReference type="NCBI Taxonomy" id="224129"/>
    <lineage>
        <taxon>Eukaryota</taxon>
        <taxon>Metazoa</taxon>
        <taxon>Ecdysozoa</taxon>
        <taxon>Arthropoda</taxon>
        <taxon>Hexapoda</taxon>
        <taxon>Insecta</taxon>
        <taxon>Pterygota</taxon>
        <taxon>Neoptera</taxon>
        <taxon>Endopterygota</taxon>
        <taxon>Coleoptera</taxon>
        <taxon>Polyphaga</taxon>
        <taxon>Elateriformia</taxon>
        <taxon>Buprestoidea</taxon>
        <taxon>Buprestidae</taxon>
        <taxon>Agrilinae</taxon>
        <taxon>Agrilus</taxon>
    </lineage>
</organism>
<dbReference type="InterPro" id="IPR029035">
    <property type="entry name" value="DHS-like_NAD/FAD-binding_dom"/>
</dbReference>
<dbReference type="GeneID" id="108741911"/>
<dbReference type="PANTHER" id="PTHR11085">
    <property type="entry name" value="NAD-DEPENDENT PROTEIN DEACYLASE SIRTUIN-5, MITOCHONDRIAL-RELATED"/>
    <property type="match status" value="1"/>
</dbReference>
<evidence type="ECO:0000259" key="9">
    <source>
        <dbReference type="PROSITE" id="PS50305"/>
    </source>
</evidence>
<dbReference type="RefSeq" id="XP_025833249.1">
    <property type="nucleotide sequence ID" value="XM_025977464.1"/>
</dbReference>
<evidence type="ECO:0000256" key="7">
    <source>
        <dbReference type="PROSITE-ProRule" id="PRU00236"/>
    </source>
</evidence>
<dbReference type="Pfam" id="PF02146">
    <property type="entry name" value="SIR2"/>
    <property type="match status" value="1"/>
</dbReference>
<dbReference type="Gene3D" id="3.40.50.1220">
    <property type="entry name" value="TPP-binding domain"/>
    <property type="match status" value="1"/>
</dbReference>
<feature type="binding site" evidence="7">
    <location>
        <position position="144"/>
    </location>
    <ligand>
        <name>Zn(2+)</name>
        <dbReference type="ChEBI" id="CHEBI:29105"/>
    </ligand>
</feature>
<evidence type="ECO:0000313" key="11">
    <source>
        <dbReference type="RefSeq" id="XP_025833249.1"/>
    </source>
</evidence>
<proteinExistence type="inferred from homology"/>
<dbReference type="GO" id="GO:0046969">
    <property type="term" value="F:histone H3K9 deacetylase activity, NAD-dependent"/>
    <property type="evidence" value="ECO:0007669"/>
    <property type="project" value="TreeGrafter"/>
</dbReference>
<dbReference type="PANTHER" id="PTHR11085:SF12">
    <property type="entry name" value="NAD-DEPENDENT PROTEIN DEACYLASE SIRTUIN-6"/>
    <property type="match status" value="1"/>
</dbReference>
<dbReference type="PROSITE" id="PS50305">
    <property type="entry name" value="SIRTUIN"/>
    <property type="match status" value="1"/>
</dbReference>
<dbReference type="Proteomes" id="UP000192223">
    <property type="component" value="Unplaced"/>
</dbReference>
<feature type="binding site" evidence="7">
    <location>
        <position position="141"/>
    </location>
    <ligand>
        <name>Zn(2+)</name>
        <dbReference type="ChEBI" id="CHEBI:29105"/>
    </ligand>
</feature>
<feature type="binding site" evidence="7">
    <location>
        <position position="176"/>
    </location>
    <ligand>
        <name>Zn(2+)</name>
        <dbReference type="ChEBI" id="CHEBI:29105"/>
    </ligand>
</feature>
<keyword evidence="3 7" id="KW-0479">Metal-binding</keyword>
<accession>A0A7F5RBA9</accession>
<evidence type="ECO:0000256" key="3">
    <source>
        <dbReference type="ARBA" id="ARBA00022723"/>
    </source>
</evidence>
<feature type="compositionally biased region" description="Basic and acidic residues" evidence="8">
    <location>
        <begin position="316"/>
        <end position="332"/>
    </location>
</feature>
<dbReference type="FunFam" id="3.40.50.1220:FF:000038">
    <property type="entry name" value="NAD-dependent protein deacetylase sirtuin-6 isoform X2"/>
    <property type="match status" value="1"/>
</dbReference>
<feature type="domain" description="Deacetylase sirtuin-type" evidence="9">
    <location>
        <begin position="27"/>
        <end position="271"/>
    </location>
</feature>
<gene>
    <name evidence="11" type="primary">LOC108741911</name>
</gene>
<evidence type="ECO:0000256" key="2">
    <source>
        <dbReference type="ARBA" id="ARBA00022679"/>
    </source>
</evidence>
<evidence type="ECO:0000256" key="6">
    <source>
        <dbReference type="ARBA" id="ARBA00038170"/>
    </source>
</evidence>
<keyword evidence="10" id="KW-1185">Reference proteome</keyword>
<sequence>MSCNYAEGLSPYENKGVLGVAERFESHEVVEEKCRTLADWILQSRHVVVHTGAGISTAAGIPDFRSPKGVWTLEKQGLKPQINISFNDATPTKTHMALKKLADIGYIHYIVSQNIDGLHLKTGICRELIAELHGNMFVEKCNTCEKQFVRNSATTSVGQRLLGTMCRGYRLNGRPCRGKLQDTILDWEDNLPELDLNMADYHSHAADLSICLGSTLQIVPSGNLPVATKKSGGRLVIVNLQPTKQDKKADLLINSFVDDVFVQVMKHLQLEIPEYSYENDPTKKINDVIEWTIHPVYVKDAKKLYDTFSKKPKKRKSDEDVLIKNEKKKQNDSSEFNSYKIDEKSASENVEELKECTANISENAEQVISQASAECI</sequence>
<dbReference type="Gene3D" id="2.20.28.200">
    <property type="match status" value="1"/>
</dbReference>
<dbReference type="OrthoDB" id="2919105at2759"/>
<dbReference type="GO" id="GO:0005634">
    <property type="term" value="C:nucleus"/>
    <property type="evidence" value="ECO:0007669"/>
    <property type="project" value="TreeGrafter"/>
</dbReference>
<feature type="binding site" evidence="7">
    <location>
        <position position="166"/>
    </location>
    <ligand>
        <name>Zn(2+)</name>
        <dbReference type="ChEBI" id="CHEBI:29105"/>
    </ligand>
</feature>
<dbReference type="GO" id="GO:0003714">
    <property type="term" value="F:transcription corepressor activity"/>
    <property type="evidence" value="ECO:0007669"/>
    <property type="project" value="TreeGrafter"/>
</dbReference>
<dbReference type="InterPro" id="IPR050134">
    <property type="entry name" value="NAD-dep_sirtuin_deacylases"/>
</dbReference>
<dbReference type="GO" id="GO:0046872">
    <property type="term" value="F:metal ion binding"/>
    <property type="evidence" value="ECO:0007669"/>
    <property type="project" value="UniProtKB-KW"/>
</dbReference>
<keyword evidence="4 7" id="KW-0862">Zinc</keyword>
<keyword evidence="5" id="KW-0520">NAD</keyword>
<dbReference type="InterPro" id="IPR026590">
    <property type="entry name" value="Ssirtuin_cat_dom"/>
</dbReference>
<dbReference type="EC" id="2.3.1.286" evidence="1"/>
<dbReference type="FunCoup" id="A0A7F5RBA9">
    <property type="interactions" value="686"/>
</dbReference>
<evidence type="ECO:0000313" key="10">
    <source>
        <dbReference type="Proteomes" id="UP000192223"/>
    </source>
</evidence>
<dbReference type="InterPro" id="IPR003000">
    <property type="entry name" value="Sirtuin"/>
</dbReference>
<dbReference type="SUPFAM" id="SSF52467">
    <property type="entry name" value="DHS-like NAD/FAD-binding domain"/>
    <property type="match status" value="1"/>
</dbReference>
<feature type="region of interest" description="Disordered" evidence="8">
    <location>
        <begin position="316"/>
        <end position="341"/>
    </location>
</feature>
<evidence type="ECO:0000256" key="5">
    <source>
        <dbReference type="ARBA" id="ARBA00023027"/>
    </source>
</evidence>
<evidence type="ECO:0000256" key="8">
    <source>
        <dbReference type="SAM" id="MobiDB-lite"/>
    </source>
</evidence>
<keyword evidence="2" id="KW-0808">Transferase</keyword>
<name>A0A7F5RBA9_AGRPL</name>
<dbReference type="GO" id="GO:0070403">
    <property type="term" value="F:NAD+ binding"/>
    <property type="evidence" value="ECO:0007669"/>
    <property type="project" value="InterPro"/>
</dbReference>
<feature type="active site" description="Proton acceptor" evidence="7">
    <location>
        <position position="133"/>
    </location>
</feature>
<protein>
    <recommendedName>
        <fullName evidence="1">protein acetyllysine N-acetyltransferase</fullName>
        <ecNumber evidence="1">2.3.1.286</ecNumber>
    </recommendedName>
</protein>
<evidence type="ECO:0000256" key="4">
    <source>
        <dbReference type="ARBA" id="ARBA00022833"/>
    </source>
</evidence>